<evidence type="ECO:0000313" key="3">
    <source>
        <dbReference type="Proteomes" id="UP000002640"/>
    </source>
</evidence>
<evidence type="ECO:0000259" key="1">
    <source>
        <dbReference type="Pfam" id="PF10551"/>
    </source>
</evidence>
<gene>
    <name evidence="2" type="ORF">PHYSODRAFT_525695</name>
</gene>
<dbReference type="Proteomes" id="UP000002640">
    <property type="component" value="Unassembled WGS sequence"/>
</dbReference>
<dbReference type="KEGG" id="psoj:PHYSODRAFT_525695"/>
<dbReference type="PANTHER" id="PTHR47160">
    <property type="entry name" value="PUTATIVE-RELATED"/>
    <property type="match status" value="1"/>
</dbReference>
<dbReference type="Pfam" id="PF10551">
    <property type="entry name" value="MULE"/>
    <property type="match status" value="1"/>
</dbReference>
<evidence type="ECO:0000313" key="2">
    <source>
        <dbReference type="EMBL" id="EGZ09019.1"/>
    </source>
</evidence>
<dbReference type="AlphaFoldDB" id="G5A6R4"/>
<reference evidence="2 3" key="1">
    <citation type="journal article" date="2006" name="Science">
        <title>Phytophthora genome sequences uncover evolutionary origins and mechanisms of pathogenesis.</title>
        <authorList>
            <person name="Tyler B.M."/>
            <person name="Tripathy S."/>
            <person name="Zhang X."/>
            <person name="Dehal P."/>
            <person name="Jiang R.H."/>
            <person name="Aerts A."/>
            <person name="Arredondo F.D."/>
            <person name="Baxter L."/>
            <person name="Bensasson D."/>
            <person name="Beynon J.L."/>
            <person name="Chapman J."/>
            <person name="Damasceno C.M."/>
            <person name="Dorrance A.E."/>
            <person name="Dou D."/>
            <person name="Dickerman A.W."/>
            <person name="Dubchak I.L."/>
            <person name="Garbelotto M."/>
            <person name="Gijzen M."/>
            <person name="Gordon S.G."/>
            <person name="Govers F."/>
            <person name="Grunwald N.J."/>
            <person name="Huang W."/>
            <person name="Ivors K.L."/>
            <person name="Jones R.W."/>
            <person name="Kamoun S."/>
            <person name="Krampis K."/>
            <person name="Lamour K.H."/>
            <person name="Lee M.K."/>
            <person name="McDonald W.H."/>
            <person name="Medina M."/>
            <person name="Meijer H.J."/>
            <person name="Nordberg E.K."/>
            <person name="Maclean D.J."/>
            <person name="Ospina-Giraldo M.D."/>
            <person name="Morris P.F."/>
            <person name="Phuntumart V."/>
            <person name="Putnam N.H."/>
            <person name="Rash S."/>
            <person name="Rose J.K."/>
            <person name="Sakihama Y."/>
            <person name="Salamov A.A."/>
            <person name="Savidor A."/>
            <person name="Scheuring C.F."/>
            <person name="Smith B.M."/>
            <person name="Sobral B.W."/>
            <person name="Terry A."/>
            <person name="Torto-Alalibo T.A."/>
            <person name="Win J."/>
            <person name="Xu Z."/>
            <person name="Zhang H."/>
            <person name="Grigoriev I.V."/>
            <person name="Rokhsar D.S."/>
            <person name="Boore J.L."/>
        </authorList>
    </citation>
    <scope>NUCLEOTIDE SEQUENCE [LARGE SCALE GENOMIC DNA]</scope>
    <source>
        <strain evidence="2 3">P6497</strain>
    </source>
</reference>
<proteinExistence type="predicted"/>
<dbReference type="RefSeq" id="XP_009535652.1">
    <property type="nucleotide sequence ID" value="XM_009537357.1"/>
</dbReference>
<dbReference type="PANTHER" id="PTHR47160:SF5">
    <property type="entry name" value="MULE TRANSPOSASE DOMAIN-CONTAINING PROTEIN"/>
    <property type="match status" value="1"/>
</dbReference>
<dbReference type="GeneID" id="20660906"/>
<dbReference type="InParanoid" id="G5A6R4"/>
<name>G5A6R4_PHYSP</name>
<organism evidence="2 3">
    <name type="scientific">Phytophthora sojae (strain P6497)</name>
    <name type="common">Soybean stem and root rot agent</name>
    <name type="synonym">Phytophthora megasperma f. sp. glycines</name>
    <dbReference type="NCBI Taxonomy" id="1094619"/>
    <lineage>
        <taxon>Eukaryota</taxon>
        <taxon>Sar</taxon>
        <taxon>Stramenopiles</taxon>
        <taxon>Oomycota</taxon>
        <taxon>Peronosporomycetes</taxon>
        <taxon>Peronosporales</taxon>
        <taxon>Peronosporaceae</taxon>
        <taxon>Phytophthora</taxon>
    </lineage>
</organism>
<accession>G5A6R4</accession>
<dbReference type="EMBL" id="JH159160">
    <property type="protein sequence ID" value="EGZ09019.1"/>
    <property type="molecule type" value="Genomic_DNA"/>
</dbReference>
<feature type="domain" description="MULE transposase" evidence="1">
    <location>
        <begin position="227"/>
        <end position="322"/>
    </location>
</feature>
<keyword evidence="3" id="KW-1185">Reference proteome</keyword>
<dbReference type="InterPro" id="IPR018289">
    <property type="entry name" value="MULE_transposase_dom"/>
</dbReference>
<sequence>MQEGVDAVVVDVQVGADVLESDRGRQPPVEGTSGHAPRRAERTTCYFKGYKYTRASASSRMIVYRCSKFRAGCGGKMEFRIASMGYTCVKAHRCSDTAVVSSVTNVEAEMKAQSGLLAIEHVAWPVRRVWEKLQRHFYSADNPDVVRGLSEQQIIRRVHHARSQHYSGNVHGSIEIPRLSLALNEAVTFFQFHCITPNRDDLTKPTRLLGWAHPALVALLRYHGTTLFVDGTFRCVPSGYAQCVVFMVYGRASGVFVPVFYVLSTSRTADSYWDMIHFIVQATDQQIEPAEIVCDFETALMDSLQTQLPNAIVLGCLFHMKQTLRRAMKRYAIPEAECLIAQTHGVLDTLTVIQHDHVERGIKWVKREIKKRCAVADVTYSAAKWGEFWGYFERT</sequence>
<protein>
    <recommendedName>
        <fullName evidence="1">MULE transposase domain-containing protein</fullName>
    </recommendedName>
</protein>